<evidence type="ECO:0000313" key="1">
    <source>
        <dbReference type="EMBL" id="CAG8828619.1"/>
    </source>
</evidence>
<feature type="non-terminal residue" evidence="1">
    <location>
        <position position="87"/>
    </location>
</feature>
<accession>A0A9N9KH89</accession>
<gene>
    <name evidence="1" type="ORF">CPELLU_LOCUS20420</name>
</gene>
<dbReference type="AlphaFoldDB" id="A0A9N9KH89"/>
<comment type="caution">
    <text evidence="1">The sequence shown here is derived from an EMBL/GenBank/DDBJ whole genome shotgun (WGS) entry which is preliminary data.</text>
</comment>
<sequence length="87" mass="10000">IHTYPLSPPIHTLNFIKKRLQTFIQQANEDSLDITSTHIIIGNLIKIYFGVDSLSKIHASFNDADKLYYCINKIQKEKHLFGQDLLG</sequence>
<proteinExistence type="predicted"/>
<dbReference type="OrthoDB" id="2436009at2759"/>
<feature type="non-terminal residue" evidence="1">
    <location>
        <position position="1"/>
    </location>
</feature>
<protein>
    <submittedName>
        <fullName evidence="1">5428_t:CDS:1</fullName>
    </submittedName>
</protein>
<organism evidence="1 2">
    <name type="scientific">Cetraspora pellucida</name>
    <dbReference type="NCBI Taxonomy" id="1433469"/>
    <lineage>
        <taxon>Eukaryota</taxon>
        <taxon>Fungi</taxon>
        <taxon>Fungi incertae sedis</taxon>
        <taxon>Mucoromycota</taxon>
        <taxon>Glomeromycotina</taxon>
        <taxon>Glomeromycetes</taxon>
        <taxon>Diversisporales</taxon>
        <taxon>Gigasporaceae</taxon>
        <taxon>Cetraspora</taxon>
    </lineage>
</organism>
<name>A0A9N9KH89_9GLOM</name>
<reference evidence="1" key="1">
    <citation type="submission" date="2021-06" db="EMBL/GenBank/DDBJ databases">
        <authorList>
            <person name="Kallberg Y."/>
            <person name="Tangrot J."/>
            <person name="Rosling A."/>
        </authorList>
    </citation>
    <scope>NUCLEOTIDE SEQUENCE</scope>
    <source>
        <strain evidence="1">FL966</strain>
    </source>
</reference>
<keyword evidence="2" id="KW-1185">Reference proteome</keyword>
<dbReference type="EMBL" id="CAJVQA010060848">
    <property type="protein sequence ID" value="CAG8828619.1"/>
    <property type="molecule type" value="Genomic_DNA"/>
</dbReference>
<evidence type="ECO:0000313" key="2">
    <source>
        <dbReference type="Proteomes" id="UP000789759"/>
    </source>
</evidence>
<dbReference type="Proteomes" id="UP000789759">
    <property type="component" value="Unassembled WGS sequence"/>
</dbReference>